<dbReference type="Gene3D" id="1.20.5.170">
    <property type="match status" value="1"/>
</dbReference>
<dbReference type="PROSITE" id="PS50217">
    <property type="entry name" value="BZIP"/>
    <property type="match status" value="1"/>
</dbReference>
<dbReference type="OrthoDB" id="644067at2759"/>
<comment type="caution">
    <text evidence="4">The sequence shown here is derived from an EMBL/GenBank/DDBJ whole genome shotgun (WGS) entry which is preliminary data.</text>
</comment>
<dbReference type="AlphaFoldDB" id="A0A5J4Z6V4"/>
<feature type="region of interest" description="Disordered" evidence="1">
    <location>
        <begin position="377"/>
        <end position="402"/>
    </location>
</feature>
<keyword evidence="2" id="KW-0812">Transmembrane</keyword>
<gene>
    <name evidence="4" type="ORF">FVE85_6168</name>
</gene>
<accession>A0A5J4Z6V4</accession>
<sequence length="631" mass="68317">MESLYLDEVQVHLSDLEDGWSGMAKGEDDEGAESEAGLCGDDARTPSSLLDVQQQALQQDAYAAQWLGETGWSQEQGVGVGEPAGATFGGENSDWLLPEGSSKRIALDVDQSSLLDTTPVLRDGSDAVEGLELSLRVQQDGTLATAQTMQSAQARGKGSSENEAEQVIEQWFDIVEETKYDPLTGCMSALGATAAERTASAAAAPAAAPVRDGAASEKSMGSSLTGSEHVHNDHHVQQGADPEAAALSSASKRQRSGAKSSSAVEAAKQEAERFAIDQLDDRKVVWSKKRRLEKGDDSADEDEKLSDIDLTALAPEQAKSVKYRQRLQKNRDSAYVSRIRRRVYTKILEDALSKHELENVRLRDQMRRMEEQMRSLQNVTHSGTSSSTGPVQSNPVSEGDYEPLRHNHVTVNMLTDVVHDPCTRSGRSNGTGALFPVDMSSDDKKLLDMDTSFSSSEDSLLHMAGASAPMLILILLFTLVLPGMMRDSVHSTTGSGLLARAASASDSISQDEARIWHFGDWRGHGDGTPSILDKVRVAERFYSFEEPSLFGTKEMRPLAPLLGREGMEQSGGINEDSDVAARSPASLFLMVMYGLAEQVSAASTLLGTFLRRRLSSMLPSSLCALLRCRNM</sequence>
<evidence type="ECO:0000256" key="2">
    <source>
        <dbReference type="SAM" id="Phobius"/>
    </source>
</evidence>
<feature type="region of interest" description="Disordered" evidence="1">
    <location>
        <begin position="17"/>
        <end position="45"/>
    </location>
</feature>
<evidence type="ECO:0000313" key="4">
    <source>
        <dbReference type="EMBL" id="KAA8498583.1"/>
    </source>
</evidence>
<dbReference type="SMART" id="SM00338">
    <property type="entry name" value="BRLZ"/>
    <property type="match status" value="1"/>
</dbReference>
<feature type="compositionally biased region" description="Polar residues" evidence="1">
    <location>
        <begin position="377"/>
        <end position="396"/>
    </location>
</feature>
<dbReference type="GO" id="GO:0003700">
    <property type="term" value="F:DNA-binding transcription factor activity"/>
    <property type="evidence" value="ECO:0007669"/>
    <property type="project" value="InterPro"/>
</dbReference>
<evidence type="ECO:0000259" key="3">
    <source>
        <dbReference type="PROSITE" id="PS50217"/>
    </source>
</evidence>
<evidence type="ECO:0000256" key="1">
    <source>
        <dbReference type="SAM" id="MobiDB-lite"/>
    </source>
</evidence>
<feature type="region of interest" description="Disordered" evidence="1">
    <location>
        <begin position="204"/>
        <end position="265"/>
    </location>
</feature>
<dbReference type="InterPro" id="IPR004827">
    <property type="entry name" value="bZIP"/>
</dbReference>
<dbReference type="Proteomes" id="UP000324585">
    <property type="component" value="Unassembled WGS sequence"/>
</dbReference>
<feature type="domain" description="BZIP" evidence="3">
    <location>
        <begin position="320"/>
        <end position="378"/>
    </location>
</feature>
<name>A0A5J4Z6V4_PORPP</name>
<proteinExistence type="predicted"/>
<protein>
    <recommendedName>
        <fullName evidence="3">BZIP domain-containing protein</fullName>
    </recommendedName>
</protein>
<keyword evidence="5" id="KW-1185">Reference proteome</keyword>
<dbReference type="CDD" id="cd14686">
    <property type="entry name" value="bZIP"/>
    <property type="match status" value="1"/>
</dbReference>
<evidence type="ECO:0000313" key="5">
    <source>
        <dbReference type="Proteomes" id="UP000324585"/>
    </source>
</evidence>
<feature type="compositionally biased region" description="Low complexity" evidence="1">
    <location>
        <begin position="204"/>
        <end position="213"/>
    </location>
</feature>
<dbReference type="EMBL" id="VRMN01000001">
    <property type="protein sequence ID" value="KAA8498583.1"/>
    <property type="molecule type" value="Genomic_DNA"/>
</dbReference>
<reference evidence="5" key="1">
    <citation type="journal article" date="2019" name="Nat. Commun.">
        <title>Expansion of phycobilisome linker gene families in mesophilic red algae.</title>
        <authorList>
            <person name="Lee J."/>
            <person name="Kim D."/>
            <person name="Bhattacharya D."/>
            <person name="Yoon H.S."/>
        </authorList>
    </citation>
    <scope>NUCLEOTIDE SEQUENCE [LARGE SCALE GENOMIC DNA]</scope>
    <source>
        <strain evidence="5">CCMP 1328</strain>
    </source>
</reference>
<organism evidence="4 5">
    <name type="scientific">Porphyridium purpureum</name>
    <name type="common">Red alga</name>
    <name type="synonym">Porphyridium cruentum</name>
    <dbReference type="NCBI Taxonomy" id="35688"/>
    <lineage>
        <taxon>Eukaryota</taxon>
        <taxon>Rhodophyta</taxon>
        <taxon>Bangiophyceae</taxon>
        <taxon>Porphyridiales</taxon>
        <taxon>Porphyridiaceae</taxon>
        <taxon>Porphyridium</taxon>
    </lineage>
</organism>
<feature type="transmembrane region" description="Helical" evidence="2">
    <location>
        <begin position="460"/>
        <end position="481"/>
    </location>
</feature>
<keyword evidence="2" id="KW-1133">Transmembrane helix</keyword>
<dbReference type="InterPro" id="IPR046347">
    <property type="entry name" value="bZIP_sf"/>
</dbReference>
<keyword evidence="2" id="KW-0472">Membrane</keyword>
<dbReference type="SUPFAM" id="SSF57959">
    <property type="entry name" value="Leucine zipper domain"/>
    <property type="match status" value="1"/>
</dbReference>